<keyword evidence="1" id="KW-0472">Membrane</keyword>
<organism evidence="2 3">
    <name type="scientific">Lentzea miocenica</name>
    <dbReference type="NCBI Taxonomy" id="3095431"/>
    <lineage>
        <taxon>Bacteria</taxon>
        <taxon>Bacillati</taxon>
        <taxon>Actinomycetota</taxon>
        <taxon>Actinomycetes</taxon>
        <taxon>Pseudonocardiales</taxon>
        <taxon>Pseudonocardiaceae</taxon>
        <taxon>Lentzea</taxon>
    </lineage>
</organism>
<dbReference type="Proteomes" id="UP001285521">
    <property type="component" value="Unassembled WGS sequence"/>
</dbReference>
<evidence type="ECO:0000313" key="3">
    <source>
        <dbReference type="Proteomes" id="UP001285521"/>
    </source>
</evidence>
<dbReference type="RefSeq" id="WP_319970061.1">
    <property type="nucleotide sequence ID" value="NZ_JAXAVW010000031.1"/>
</dbReference>
<feature type="transmembrane region" description="Helical" evidence="1">
    <location>
        <begin position="57"/>
        <end position="76"/>
    </location>
</feature>
<keyword evidence="3" id="KW-1185">Reference proteome</keyword>
<reference evidence="2 3" key="2">
    <citation type="submission" date="2023-11" db="EMBL/GenBank/DDBJ databases">
        <authorList>
            <person name="Lara A.C."/>
            <person name="Chronakova A."/>
        </authorList>
    </citation>
    <scope>NUCLEOTIDE SEQUENCE [LARGE SCALE GENOMIC DNA]</scope>
    <source>
        <strain evidence="2 3">BCCO 10_0856</strain>
    </source>
</reference>
<dbReference type="EMBL" id="JAXAVW010000031">
    <property type="protein sequence ID" value="MDX8035051.1"/>
    <property type="molecule type" value="Genomic_DNA"/>
</dbReference>
<protein>
    <submittedName>
        <fullName evidence="2">Uncharacterized protein</fullName>
    </submittedName>
</protein>
<name>A0ABU4TA64_9PSEU</name>
<proteinExistence type="predicted"/>
<keyword evidence="1" id="KW-0812">Transmembrane</keyword>
<accession>A0ABU4TA64</accession>
<keyword evidence="1" id="KW-1133">Transmembrane helix</keyword>
<gene>
    <name evidence="2" type="ORF">SK803_32955</name>
</gene>
<comment type="caution">
    <text evidence="2">The sequence shown here is derived from an EMBL/GenBank/DDBJ whole genome shotgun (WGS) entry which is preliminary data.</text>
</comment>
<evidence type="ECO:0000313" key="2">
    <source>
        <dbReference type="EMBL" id="MDX8035051.1"/>
    </source>
</evidence>
<feature type="transmembrane region" description="Helical" evidence="1">
    <location>
        <begin position="20"/>
        <end position="45"/>
    </location>
</feature>
<reference evidence="2 3" key="1">
    <citation type="submission" date="2023-11" db="EMBL/GenBank/DDBJ databases">
        <title>Lentzea sokolovensis, sp. nov., Lentzea kristufkii, sp. nov., and Lentzea miocenensis, sp. nov., rare actinobacteria from Sokolov Coal Basin, Miocene lacustrine sediment, Czech Republic.</title>
        <authorList>
            <person name="Lara A."/>
            <person name="Kotroba L."/>
            <person name="Nouioui I."/>
            <person name="Neumann-Schaal M."/>
            <person name="Mast Y."/>
            <person name="Chronakova A."/>
        </authorList>
    </citation>
    <scope>NUCLEOTIDE SEQUENCE [LARGE SCALE GENOMIC DNA]</scope>
    <source>
        <strain evidence="2 3">BCCO 10_0856</strain>
    </source>
</reference>
<evidence type="ECO:0000256" key="1">
    <source>
        <dbReference type="SAM" id="Phobius"/>
    </source>
</evidence>
<sequence>MRTWRSTRSPQEIRQLGVVLVAATPGLALGVMAVFGALAVGLVMTRVTVVLTQTKPLRVWTIVSAVGSTTSLSTLYTD</sequence>